<gene>
    <name evidence="1" type="ORF">ABID41_000040</name>
</gene>
<protein>
    <recommendedName>
        <fullName evidence="3">MobA-like NTP transferase domain-containing protein</fullName>
    </recommendedName>
</protein>
<evidence type="ECO:0000313" key="1">
    <source>
        <dbReference type="EMBL" id="MET3524945.1"/>
    </source>
</evidence>
<evidence type="ECO:0000313" key="2">
    <source>
        <dbReference type="Proteomes" id="UP001549110"/>
    </source>
</evidence>
<dbReference type="RefSeq" id="WP_331932882.1">
    <property type="nucleotide sequence ID" value="NZ_JBEPLU010000001.1"/>
</dbReference>
<comment type="caution">
    <text evidence="1">The sequence shown here is derived from an EMBL/GenBank/DDBJ whole genome shotgun (WGS) entry which is preliminary data.</text>
</comment>
<keyword evidence="2" id="KW-1185">Reference proteome</keyword>
<sequence>MISTIILAGGADRDLASLLSALVPAAVDGLVRDVVVVAGTPDQATVAICEDAGAELSSDLSAAVARARSELLLVAPEDLRLRPGWHESVRRHLEGRGGRALVCEADAGLLARLMPPRRAGILVEKTRFEEIAPVSLEVLRRGLGSAPRLS</sequence>
<organism evidence="1 2">
    <name type="scientific">Phenylobacterium koreense</name>
    <dbReference type="NCBI Taxonomy" id="266125"/>
    <lineage>
        <taxon>Bacteria</taxon>
        <taxon>Pseudomonadati</taxon>
        <taxon>Pseudomonadota</taxon>
        <taxon>Alphaproteobacteria</taxon>
        <taxon>Caulobacterales</taxon>
        <taxon>Caulobacteraceae</taxon>
        <taxon>Phenylobacterium</taxon>
    </lineage>
</organism>
<accession>A0ABV2ED44</accession>
<proteinExistence type="predicted"/>
<reference evidence="1 2" key="1">
    <citation type="submission" date="2024-06" db="EMBL/GenBank/DDBJ databases">
        <title>Genomic Encyclopedia of Type Strains, Phase IV (KMG-IV): sequencing the most valuable type-strain genomes for metagenomic binning, comparative biology and taxonomic classification.</title>
        <authorList>
            <person name="Goeker M."/>
        </authorList>
    </citation>
    <scope>NUCLEOTIDE SEQUENCE [LARGE SCALE GENOMIC DNA]</scope>
    <source>
        <strain evidence="1 2">DSM 17809</strain>
    </source>
</reference>
<name>A0ABV2ED44_9CAUL</name>
<dbReference type="Proteomes" id="UP001549110">
    <property type="component" value="Unassembled WGS sequence"/>
</dbReference>
<evidence type="ECO:0008006" key="3">
    <source>
        <dbReference type="Google" id="ProtNLM"/>
    </source>
</evidence>
<dbReference type="EMBL" id="JBEPLU010000001">
    <property type="protein sequence ID" value="MET3524945.1"/>
    <property type="molecule type" value="Genomic_DNA"/>
</dbReference>